<dbReference type="AlphaFoldDB" id="A0A835FF95"/>
<organism evidence="3 4">
    <name type="scientific">Digitaria exilis</name>
    <dbReference type="NCBI Taxonomy" id="1010633"/>
    <lineage>
        <taxon>Eukaryota</taxon>
        <taxon>Viridiplantae</taxon>
        <taxon>Streptophyta</taxon>
        <taxon>Embryophyta</taxon>
        <taxon>Tracheophyta</taxon>
        <taxon>Spermatophyta</taxon>
        <taxon>Magnoliopsida</taxon>
        <taxon>Liliopsida</taxon>
        <taxon>Poales</taxon>
        <taxon>Poaceae</taxon>
        <taxon>PACMAD clade</taxon>
        <taxon>Panicoideae</taxon>
        <taxon>Panicodae</taxon>
        <taxon>Paniceae</taxon>
        <taxon>Anthephorinae</taxon>
        <taxon>Digitaria</taxon>
    </lineage>
</organism>
<dbReference type="SUPFAM" id="SSF81383">
    <property type="entry name" value="F-box domain"/>
    <property type="match status" value="1"/>
</dbReference>
<feature type="domain" description="F-box" evidence="2">
    <location>
        <begin position="240"/>
        <end position="280"/>
    </location>
</feature>
<feature type="compositionally biased region" description="Acidic residues" evidence="1">
    <location>
        <begin position="1"/>
        <end position="10"/>
    </location>
</feature>
<dbReference type="PANTHER" id="PTHR34223">
    <property type="entry name" value="OS11G0201299 PROTEIN"/>
    <property type="match status" value="1"/>
</dbReference>
<accession>A0A835FF95</accession>
<reference evidence="3" key="1">
    <citation type="submission" date="2020-07" db="EMBL/GenBank/DDBJ databases">
        <title>Genome sequence and genetic diversity analysis of an under-domesticated orphan crop, white fonio (Digitaria exilis).</title>
        <authorList>
            <person name="Bennetzen J.L."/>
            <person name="Chen S."/>
            <person name="Ma X."/>
            <person name="Wang X."/>
            <person name="Yssel A.E.J."/>
            <person name="Chaluvadi S.R."/>
            <person name="Johnson M."/>
            <person name="Gangashetty P."/>
            <person name="Hamidou F."/>
            <person name="Sanogo M.D."/>
            <person name="Zwaenepoel A."/>
            <person name="Wallace J."/>
            <person name="Van De Peer Y."/>
            <person name="Van Deynze A."/>
        </authorList>
    </citation>
    <scope>NUCLEOTIDE SEQUENCE</scope>
    <source>
        <tissue evidence="3">Leaves</tissue>
    </source>
</reference>
<gene>
    <name evidence="3" type="ORF">HU200_012965</name>
</gene>
<comment type="caution">
    <text evidence="3">The sequence shown here is derived from an EMBL/GenBank/DDBJ whole genome shotgun (WGS) entry which is preliminary data.</text>
</comment>
<dbReference type="InterPro" id="IPR053197">
    <property type="entry name" value="F-box_SCFL_complex_component"/>
</dbReference>
<dbReference type="InterPro" id="IPR036047">
    <property type="entry name" value="F-box-like_dom_sf"/>
</dbReference>
<dbReference type="InterPro" id="IPR001810">
    <property type="entry name" value="F-box_dom"/>
</dbReference>
<dbReference type="PANTHER" id="PTHR34223:SF51">
    <property type="entry name" value="OS06G0556300 PROTEIN"/>
    <property type="match status" value="1"/>
</dbReference>
<evidence type="ECO:0000256" key="1">
    <source>
        <dbReference type="SAM" id="MobiDB-lite"/>
    </source>
</evidence>
<dbReference type="Proteomes" id="UP000636709">
    <property type="component" value="Unassembled WGS sequence"/>
</dbReference>
<evidence type="ECO:0000313" key="3">
    <source>
        <dbReference type="EMBL" id="KAF8748224.1"/>
    </source>
</evidence>
<feature type="region of interest" description="Disordered" evidence="1">
    <location>
        <begin position="1"/>
        <end position="27"/>
    </location>
</feature>
<keyword evidence="4" id="KW-1185">Reference proteome</keyword>
<proteinExistence type="predicted"/>
<name>A0A835FF95_9POAL</name>
<sequence length="542" mass="59670">MESTMDDAVDEVAATRQTERRSPPASQAAIAGDDLLSGICDDVLVRILGLAEHATDAVRRGVLSRRWRGLWRRAPSLRFSSRRWGFIVFVNDTLDLRARPAAAAAGGLLEHLEIRLDDTRGATRAAATACSCSRRRPSQRRRGGSVTLCCTGSSTSFHLKLDLPYVFDDEEKGTRVMDLGDLPAASAKLEAMHLFQLAAAPPAALYEAVRLRYHPLMYRTLNVDETKPTASCDDDHADRISTLPDDVLVSILRLVGDNDATELVRTGALSRRWRGLWTRVAALRFDAGPEHLSPGDAERFIAFVDGVLARHAKAPAGPGIEQLGIFLNLHYTPGEPHVPATTVEAAQGWVRAKELVLDTGTLMELTMYVMDGMESLELRAPNLRVLKVESCDELERLKVSASSLEHLVFSRNGLRLGTIDDVDLPCVRSLWISLVSHMFQDSDINDTGISLLKKCSSATSLVVELDVPWEYERRVDVVKDKIPQLPNVTSLAVKIHPTCERHSFGDGVAGLLTRLNNPRYLLLQLDEVPGSIKMVGIPKVLN</sequence>
<dbReference type="Pfam" id="PF00646">
    <property type="entry name" value="F-box"/>
    <property type="match status" value="1"/>
</dbReference>
<dbReference type="OrthoDB" id="695956at2759"/>
<dbReference type="EMBL" id="JACEFO010001098">
    <property type="protein sequence ID" value="KAF8748224.1"/>
    <property type="molecule type" value="Genomic_DNA"/>
</dbReference>
<protein>
    <recommendedName>
        <fullName evidence="2">F-box domain-containing protein</fullName>
    </recommendedName>
</protein>
<dbReference type="Gene3D" id="3.80.10.10">
    <property type="entry name" value="Ribonuclease Inhibitor"/>
    <property type="match status" value="1"/>
</dbReference>
<evidence type="ECO:0000313" key="4">
    <source>
        <dbReference type="Proteomes" id="UP000636709"/>
    </source>
</evidence>
<evidence type="ECO:0000259" key="2">
    <source>
        <dbReference type="Pfam" id="PF00646"/>
    </source>
</evidence>
<dbReference type="InterPro" id="IPR032675">
    <property type="entry name" value="LRR_dom_sf"/>
</dbReference>